<keyword evidence="3" id="KW-1185">Reference proteome</keyword>
<feature type="region of interest" description="Disordered" evidence="1">
    <location>
        <begin position="74"/>
        <end position="104"/>
    </location>
</feature>
<name>A0A5M9K3X7_MONFR</name>
<dbReference type="EMBL" id="VICG01000002">
    <property type="protein sequence ID" value="KAA8574876.1"/>
    <property type="molecule type" value="Genomic_DNA"/>
</dbReference>
<evidence type="ECO:0000313" key="3">
    <source>
        <dbReference type="Proteomes" id="UP000322873"/>
    </source>
</evidence>
<proteinExistence type="predicted"/>
<reference evidence="2 3" key="1">
    <citation type="submission" date="2019-06" db="EMBL/GenBank/DDBJ databases">
        <title>Genome Sequence of the Brown Rot Fungal Pathogen Monilinia fructicola.</title>
        <authorList>
            <person name="De Miccolis Angelini R.M."/>
            <person name="Landi L."/>
            <person name="Abate D."/>
            <person name="Pollastro S."/>
            <person name="Romanazzi G."/>
            <person name="Faretra F."/>
        </authorList>
    </citation>
    <scope>NUCLEOTIDE SEQUENCE [LARGE SCALE GENOMIC DNA]</scope>
    <source>
        <strain evidence="2 3">Mfrc123</strain>
    </source>
</reference>
<evidence type="ECO:0000313" key="2">
    <source>
        <dbReference type="EMBL" id="KAA8574876.1"/>
    </source>
</evidence>
<dbReference type="Proteomes" id="UP000322873">
    <property type="component" value="Unassembled WGS sequence"/>
</dbReference>
<evidence type="ECO:0000256" key="1">
    <source>
        <dbReference type="SAM" id="MobiDB-lite"/>
    </source>
</evidence>
<feature type="compositionally biased region" description="Basic and acidic residues" evidence="1">
    <location>
        <begin position="79"/>
        <end position="95"/>
    </location>
</feature>
<gene>
    <name evidence="2" type="ORF">EYC84_004118</name>
</gene>
<sequence>MTAKDGEWGKDAEVDGEGRRVAEGWTDCFDKFARKIRLVKAWYDQKVAAYGGGGGAGPATLGDGFRVEKNALESGADGAAHEDVTEGGTLREIDGRNGGCSTFT</sequence>
<comment type="caution">
    <text evidence="2">The sequence shown here is derived from an EMBL/GenBank/DDBJ whole genome shotgun (WGS) entry which is preliminary data.</text>
</comment>
<protein>
    <submittedName>
        <fullName evidence="2">Uncharacterized protein</fullName>
    </submittedName>
</protein>
<dbReference type="AlphaFoldDB" id="A0A5M9K3X7"/>
<dbReference type="VEuPathDB" id="FungiDB:MFRU_002g04470"/>
<organism evidence="2 3">
    <name type="scientific">Monilinia fructicola</name>
    <name type="common">Brown rot fungus</name>
    <name type="synonym">Ciboria fructicola</name>
    <dbReference type="NCBI Taxonomy" id="38448"/>
    <lineage>
        <taxon>Eukaryota</taxon>
        <taxon>Fungi</taxon>
        <taxon>Dikarya</taxon>
        <taxon>Ascomycota</taxon>
        <taxon>Pezizomycotina</taxon>
        <taxon>Leotiomycetes</taxon>
        <taxon>Helotiales</taxon>
        <taxon>Sclerotiniaceae</taxon>
        <taxon>Monilinia</taxon>
    </lineage>
</organism>
<accession>A0A5M9K3X7</accession>